<dbReference type="GO" id="GO:0010257">
    <property type="term" value="P:NADH dehydrogenase complex assembly"/>
    <property type="evidence" value="ECO:0007669"/>
    <property type="project" value="TreeGrafter"/>
</dbReference>
<sequence length="253" mass="28581">MTDHIFPPWRLDQWKAVDDRVRGGASTSHLDTVENLGRASSSRARFWGHLDIDTLGGAGFASQRFVFGPEPLHLPRHLFKGITIDIVDSGSSLRKSSVHTYTLVLKTSLSNRTQPPNVPPSPEPASLSYEASFTVGEPSSLGSKTRSIHLNINDFIATYRGRELPRSDPRYQPFHSEKIYELSLMCRSGFGEQKGDFELVIQGISRWRKESKSKAIVSFFSSIWNRATRWILSWFSTEGKVQLQDEEKQGLLE</sequence>
<proteinExistence type="predicted"/>
<dbReference type="EMBL" id="NBSH01000015">
    <property type="protein sequence ID" value="ORX34209.1"/>
    <property type="molecule type" value="Genomic_DNA"/>
</dbReference>
<protein>
    <submittedName>
        <fullName evidence="2">Complex I intermediate-associated protein 30-domain-containing protein</fullName>
    </submittedName>
</protein>
<organism evidence="2 3">
    <name type="scientific">Kockovaella imperatae</name>
    <dbReference type="NCBI Taxonomy" id="4999"/>
    <lineage>
        <taxon>Eukaryota</taxon>
        <taxon>Fungi</taxon>
        <taxon>Dikarya</taxon>
        <taxon>Basidiomycota</taxon>
        <taxon>Agaricomycotina</taxon>
        <taxon>Tremellomycetes</taxon>
        <taxon>Tremellales</taxon>
        <taxon>Cuniculitremaceae</taxon>
        <taxon>Kockovaella</taxon>
    </lineage>
</organism>
<name>A0A1Y1U849_9TREE</name>
<dbReference type="PANTHER" id="PTHR13194">
    <property type="entry name" value="COMPLEX I INTERMEDIATE-ASSOCIATED PROTEIN 30"/>
    <property type="match status" value="1"/>
</dbReference>
<dbReference type="InterPro" id="IPR013857">
    <property type="entry name" value="NADH-UbQ_OxRdtase-assoc_prot30"/>
</dbReference>
<dbReference type="OrthoDB" id="426386at2759"/>
<accession>A0A1Y1U849</accession>
<dbReference type="Pfam" id="PF08547">
    <property type="entry name" value="CIA30"/>
    <property type="match status" value="1"/>
</dbReference>
<dbReference type="GO" id="GO:0051082">
    <property type="term" value="F:unfolded protein binding"/>
    <property type="evidence" value="ECO:0007669"/>
    <property type="project" value="TreeGrafter"/>
</dbReference>
<reference evidence="2 3" key="1">
    <citation type="submission" date="2017-03" db="EMBL/GenBank/DDBJ databases">
        <title>Widespread Adenine N6-methylation of Active Genes in Fungi.</title>
        <authorList>
            <consortium name="DOE Joint Genome Institute"/>
            <person name="Mondo S.J."/>
            <person name="Dannebaum R.O."/>
            <person name="Kuo R.C."/>
            <person name="Louie K.B."/>
            <person name="Bewick A.J."/>
            <person name="Labutti K."/>
            <person name="Haridas S."/>
            <person name="Kuo A."/>
            <person name="Salamov A."/>
            <person name="Ahrendt S.R."/>
            <person name="Lau R."/>
            <person name="Bowen B.P."/>
            <person name="Lipzen A."/>
            <person name="Sullivan W."/>
            <person name="Andreopoulos W.B."/>
            <person name="Clum A."/>
            <person name="Lindquist E."/>
            <person name="Daum C."/>
            <person name="Northen T.R."/>
            <person name="Ramamoorthy G."/>
            <person name="Schmitz R.J."/>
            <person name="Gryganskyi A."/>
            <person name="Culley D."/>
            <person name="Magnuson J."/>
            <person name="James T.Y."/>
            <person name="O'Malley M.A."/>
            <person name="Stajich J.E."/>
            <person name="Spatafora J.W."/>
            <person name="Visel A."/>
            <person name="Grigoriev I.V."/>
        </authorList>
    </citation>
    <scope>NUCLEOTIDE SEQUENCE [LARGE SCALE GENOMIC DNA]</scope>
    <source>
        <strain evidence="2 3">NRRL Y-17943</strain>
    </source>
</reference>
<dbReference type="STRING" id="4999.A0A1Y1U849"/>
<feature type="domain" description="NADH:ubiquinone oxidoreductase intermediate-associated protein 30" evidence="1">
    <location>
        <begin position="10"/>
        <end position="201"/>
    </location>
</feature>
<dbReference type="RefSeq" id="XP_021868487.1">
    <property type="nucleotide sequence ID" value="XM_022018657.1"/>
</dbReference>
<dbReference type="PANTHER" id="PTHR13194:SF19">
    <property type="entry name" value="NAD(P)-BINDING ROSSMANN-FOLD SUPERFAMILY PROTEIN"/>
    <property type="match status" value="1"/>
</dbReference>
<evidence type="ECO:0000313" key="3">
    <source>
        <dbReference type="Proteomes" id="UP000193218"/>
    </source>
</evidence>
<comment type="caution">
    <text evidence="2">The sequence shown here is derived from an EMBL/GenBank/DDBJ whole genome shotgun (WGS) entry which is preliminary data.</text>
</comment>
<dbReference type="GeneID" id="33560466"/>
<gene>
    <name evidence="2" type="ORF">BD324DRAFT_653479</name>
</gene>
<dbReference type="InterPro" id="IPR039131">
    <property type="entry name" value="NDUFAF1"/>
</dbReference>
<keyword evidence="3" id="KW-1185">Reference proteome</keyword>
<evidence type="ECO:0000259" key="1">
    <source>
        <dbReference type="Pfam" id="PF08547"/>
    </source>
</evidence>
<dbReference type="Proteomes" id="UP000193218">
    <property type="component" value="Unassembled WGS sequence"/>
</dbReference>
<dbReference type="InParanoid" id="A0A1Y1U849"/>
<evidence type="ECO:0000313" key="2">
    <source>
        <dbReference type="EMBL" id="ORX34209.1"/>
    </source>
</evidence>
<dbReference type="AlphaFoldDB" id="A0A1Y1U849"/>